<evidence type="ECO:0000313" key="2">
    <source>
        <dbReference type="Proteomes" id="UP000050488"/>
    </source>
</evidence>
<dbReference type="AlphaFoldDB" id="A0A0N8W0R7"/>
<comment type="caution">
    <text evidence="1">The sequence shown here is derived from an EMBL/GenBank/DDBJ whole genome shotgun (WGS) entry which is preliminary data.</text>
</comment>
<keyword evidence="2" id="KW-1185">Reference proteome</keyword>
<sequence length="116" mass="12918">MKSVKSGITRPVLKGGMIESISFEGEDLSNLLSGSAYFRLVSFERAVLVKANFIGSEFKGVSFAFADLRRARFDATNAYDCDFRGADVRGALLPGKPEEYAHHEGMIYDETTEFEY</sequence>
<accession>A0A0N8W0R7</accession>
<organism evidence="1 2">
    <name type="scientific">Corynebacterium lowii</name>
    <dbReference type="NCBI Taxonomy" id="1544413"/>
    <lineage>
        <taxon>Bacteria</taxon>
        <taxon>Bacillati</taxon>
        <taxon>Actinomycetota</taxon>
        <taxon>Actinomycetes</taxon>
        <taxon>Mycobacteriales</taxon>
        <taxon>Corynebacteriaceae</taxon>
        <taxon>Corynebacterium</taxon>
    </lineage>
</organism>
<dbReference type="EMBL" id="LKEV01000001">
    <property type="protein sequence ID" value="KQB87450.1"/>
    <property type="molecule type" value="Genomic_DNA"/>
</dbReference>
<proteinExistence type="predicted"/>
<protein>
    <submittedName>
        <fullName evidence="1">Pentapeptide repeats (8 copies)</fullName>
    </submittedName>
</protein>
<name>A0A0N8W0R7_9CORY</name>
<dbReference type="SUPFAM" id="SSF141571">
    <property type="entry name" value="Pentapeptide repeat-like"/>
    <property type="match status" value="1"/>
</dbReference>
<gene>
    <name evidence="1" type="ORF">Clow_00509</name>
</gene>
<dbReference type="InterPro" id="IPR001646">
    <property type="entry name" value="5peptide_repeat"/>
</dbReference>
<dbReference type="PATRIC" id="fig|1544413.3.peg.514"/>
<evidence type="ECO:0000313" key="1">
    <source>
        <dbReference type="EMBL" id="KQB87450.1"/>
    </source>
</evidence>
<dbReference type="Proteomes" id="UP000050488">
    <property type="component" value="Unassembled WGS sequence"/>
</dbReference>
<reference evidence="1 2" key="1">
    <citation type="submission" date="2015-10" db="EMBL/GenBank/DDBJ databases">
        <title>Corynebacteirum lowii and Corynebacterium oculi species nova, derived from human clinical disease and and emended description of Corynebacterium mastiditis.</title>
        <authorList>
            <person name="Bernard K."/>
            <person name="Pacheco A.L."/>
            <person name="Mcdougall C."/>
            <person name="Burtx T."/>
            <person name="Weibe D."/>
            <person name="Tyler S."/>
            <person name="Olson A.B."/>
            <person name="Cnockaert M."/>
            <person name="Eguchi H."/>
            <person name="Kuwahara T."/>
            <person name="Nakayama-Imaohji H."/>
            <person name="Boudewijins M."/>
            <person name="Van Hoecke F."/>
            <person name="Bernier A.-M."/>
            <person name="Vandamme P."/>
        </authorList>
    </citation>
    <scope>NUCLEOTIDE SEQUENCE [LARGE SCALE GENOMIC DNA]</scope>
    <source>
        <strain evidence="1 2">NML 130206</strain>
    </source>
</reference>
<dbReference type="Gene3D" id="2.160.20.80">
    <property type="entry name" value="E3 ubiquitin-protein ligase SopA"/>
    <property type="match status" value="1"/>
</dbReference>
<dbReference type="Pfam" id="PF00805">
    <property type="entry name" value="Pentapeptide"/>
    <property type="match status" value="1"/>
</dbReference>